<dbReference type="GO" id="GO:0005737">
    <property type="term" value="C:cytoplasm"/>
    <property type="evidence" value="ECO:0007669"/>
    <property type="project" value="UniProtKB-SubCell"/>
</dbReference>
<dbReference type="GO" id="GO:0016887">
    <property type="term" value="F:ATP hydrolysis activity"/>
    <property type="evidence" value="ECO:0007669"/>
    <property type="project" value="InterPro"/>
</dbReference>
<keyword evidence="4 7" id="KW-0547">Nucleotide-binding</keyword>
<dbReference type="Gene3D" id="3.30.260.10">
    <property type="entry name" value="TCP-1-like chaperonin intermediate domain"/>
    <property type="match status" value="1"/>
</dbReference>
<dbReference type="FunFam" id="3.50.7.10:FF:000008">
    <property type="entry name" value="T-complex protein 1 subunit theta"/>
    <property type="match status" value="1"/>
</dbReference>
<dbReference type="Gene3D" id="1.10.560.10">
    <property type="entry name" value="GroEL-like equatorial domain"/>
    <property type="match status" value="1"/>
</dbReference>
<reference evidence="8" key="1">
    <citation type="submission" date="2021-01" db="EMBL/GenBank/DDBJ databases">
        <authorList>
            <person name="Corre E."/>
            <person name="Pelletier E."/>
            <person name="Niang G."/>
            <person name="Scheremetjew M."/>
            <person name="Finn R."/>
            <person name="Kale V."/>
            <person name="Holt S."/>
            <person name="Cochrane G."/>
            <person name="Meng A."/>
            <person name="Brown T."/>
            <person name="Cohen L."/>
        </authorList>
    </citation>
    <scope>NUCLEOTIDE SEQUENCE</scope>
    <source>
        <strain evidence="8">CCMP441</strain>
        <strain evidence="9">CCMP644</strain>
    </source>
</reference>
<evidence type="ECO:0000256" key="3">
    <source>
        <dbReference type="ARBA" id="ARBA00022490"/>
    </source>
</evidence>
<dbReference type="GO" id="GO:0051082">
    <property type="term" value="F:unfolded protein binding"/>
    <property type="evidence" value="ECO:0007669"/>
    <property type="project" value="InterPro"/>
</dbReference>
<dbReference type="SUPFAM" id="SSF52029">
    <property type="entry name" value="GroEL apical domain-like"/>
    <property type="match status" value="1"/>
</dbReference>
<evidence type="ECO:0000256" key="2">
    <source>
        <dbReference type="ARBA" id="ARBA00008020"/>
    </source>
</evidence>
<dbReference type="InterPro" id="IPR002423">
    <property type="entry name" value="Cpn60/GroEL/TCP-1"/>
</dbReference>
<dbReference type="GO" id="GO:0140662">
    <property type="term" value="F:ATP-dependent protein folding chaperone"/>
    <property type="evidence" value="ECO:0007669"/>
    <property type="project" value="InterPro"/>
</dbReference>
<dbReference type="CDD" id="cd03341">
    <property type="entry name" value="TCP1_theta"/>
    <property type="match status" value="1"/>
</dbReference>
<evidence type="ECO:0008006" key="10">
    <source>
        <dbReference type="Google" id="ProtNLM"/>
    </source>
</evidence>
<dbReference type="AlphaFoldDB" id="A0A6T8JWW1"/>
<dbReference type="Pfam" id="PF00118">
    <property type="entry name" value="Cpn60_TCP1"/>
    <property type="match status" value="1"/>
</dbReference>
<dbReference type="SUPFAM" id="SSF54849">
    <property type="entry name" value="GroEL-intermediate domain like"/>
    <property type="match status" value="1"/>
</dbReference>
<dbReference type="GO" id="GO:0005524">
    <property type="term" value="F:ATP binding"/>
    <property type="evidence" value="ECO:0007669"/>
    <property type="project" value="UniProtKB-KW"/>
</dbReference>
<evidence type="ECO:0000313" key="8">
    <source>
        <dbReference type="EMBL" id="CAD8741629.1"/>
    </source>
</evidence>
<evidence type="ECO:0000256" key="7">
    <source>
        <dbReference type="RuleBase" id="RU004187"/>
    </source>
</evidence>
<keyword evidence="6 7" id="KW-0143">Chaperone</keyword>
<dbReference type="InterPro" id="IPR012721">
    <property type="entry name" value="Chap_CCT_theta"/>
</dbReference>
<dbReference type="InterPro" id="IPR017998">
    <property type="entry name" value="Chaperone_TCP-1"/>
</dbReference>
<dbReference type="NCBIfam" id="TIGR02346">
    <property type="entry name" value="chap_CCT_theta"/>
    <property type="match status" value="1"/>
</dbReference>
<evidence type="ECO:0000256" key="1">
    <source>
        <dbReference type="ARBA" id="ARBA00004496"/>
    </source>
</evidence>
<dbReference type="SUPFAM" id="SSF48592">
    <property type="entry name" value="GroEL equatorial domain-like"/>
    <property type="match status" value="1"/>
</dbReference>
<dbReference type="PRINTS" id="PR00304">
    <property type="entry name" value="TCOMPLEXTCP1"/>
</dbReference>
<dbReference type="InterPro" id="IPR027410">
    <property type="entry name" value="TCP-1-like_intermed_sf"/>
</dbReference>
<evidence type="ECO:0000256" key="5">
    <source>
        <dbReference type="ARBA" id="ARBA00022840"/>
    </source>
</evidence>
<comment type="subcellular location">
    <subcellularLocation>
        <location evidence="1">Cytoplasm</location>
    </subcellularLocation>
</comment>
<evidence type="ECO:0000256" key="4">
    <source>
        <dbReference type="ARBA" id="ARBA00022741"/>
    </source>
</evidence>
<name>A0A6T8JWW1_HEMAN</name>
<dbReference type="InterPro" id="IPR027409">
    <property type="entry name" value="GroEL-like_apical_dom_sf"/>
</dbReference>
<proteinExistence type="inferred from homology"/>
<dbReference type="PANTHER" id="PTHR11353">
    <property type="entry name" value="CHAPERONIN"/>
    <property type="match status" value="1"/>
</dbReference>
<keyword evidence="3" id="KW-0963">Cytoplasm</keyword>
<dbReference type="Gene3D" id="3.50.7.10">
    <property type="entry name" value="GroEL"/>
    <property type="match status" value="1"/>
</dbReference>
<comment type="similarity">
    <text evidence="2 7">Belongs to the TCP-1 chaperonin family.</text>
</comment>
<sequence length="537" mass="57435">MTQFLKSSGGVGLSDLLKDGSKHFSGVDEAVCKNIEACKKLSDITRTSIGPNGMNKIVVNHLGRQFVTSDAATIVREMEVVHPAAKLVALAAKTQEEEIGDATNLVVVFAGVLLENAEGLLRQGLPQADIISGFTTAAKAVDKEMEKMEVQRVKDLTNVDEVTKALHSCIAAKQYGLEDFLAPLVAKACVQILPKDPANFSVDNVRVAKIPGMTVGESFLMKGFVLTRDAEGTIKHVKGAKVVVFGTEVDLSATETKGNVLIKNADELMNYSKSEEESMGKIVKEIADTGVNVLVAQTTISEMAMHFLERNGIMVVKCPSKFELARLCKLTGATSLARFGAPLPEEMGAADAVSVDEIGGIKCCTFNRESQEQTRIATIVLRSSTSSSLEDLQRAVENGVNNFKQLTKDPRLVSGAGCTELRLAAFVKDLAEKTPGLEQYAIKKYAETLEVIPQTLAENAGQDTTSTVSDLYAAHAAGNVTHGVNIEEPGTVDVQQRGIMDHLVAKREALSCAATVAVTVLRVDTIIMSKQAGGPQQ</sequence>
<accession>A0A6T8JWW1</accession>
<keyword evidence="5 7" id="KW-0067">ATP-binding</keyword>
<dbReference type="InterPro" id="IPR027413">
    <property type="entry name" value="GROEL-like_equatorial_sf"/>
</dbReference>
<evidence type="ECO:0000313" key="9">
    <source>
        <dbReference type="EMBL" id="CAD8985765.1"/>
    </source>
</evidence>
<dbReference type="EMBL" id="HBFK01013530">
    <property type="protein sequence ID" value="CAD8741629.1"/>
    <property type="molecule type" value="Transcribed_RNA"/>
</dbReference>
<gene>
    <name evidence="9" type="ORF">HAND00432_LOCUS36778</name>
    <name evidence="8" type="ORF">HAND1043_LOCUS8121</name>
</gene>
<evidence type="ECO:0000256" key="6">
    <source>
        <dbReference type="ARBA" id="ARBA00023186"/>
    </source>
</evidence>
<protein>
    <recommendedName>
        <fullName evidence="10">CCT-theta</fullName>
    </recommendedName>
</protein>
<organism evidence="8">
    <name type="scientific">Hemiselmis andersenii</name>
    <name type="common">Cryptophyte alga</name>
    <dbReference type="NCBI Taxonomy" id="464988"/>
    <lineage>
        <taxon>Eukaryota</taxon>
        <taxon>Cryptophyceae</taxon>
        <taxon>Cryptomonadales</taxon>
        <taxon>Hemiselmidaceae</taxon>
        <taxon>Hemiselmis</taxon>
    </lineage>
</organism>
<dbReference type="EMBL" id="HBFX01061020">
    <property type="protein sequence ID" value="CAD8985765.1"/>
    <property type="molecule type" value="Transcribed_RNA"/>
</dbReference>